<dbReference type="Gene3D" id="1.20.120.530">
    <property type="entry name" value="GntR ligand-binding domain-like"/>
    <property type="match status" value="1"/>
</dbReference>
<dbReference type="SUPFAM" id="SSF46785">
    <property type="entry name" value="Winged helix' DNA-binding domain"/>
    <property type="match status" value="1"/>
</dbReference>
<dbReference type="SUPFAM" id="SSF48008">
    <property type="entry name" value="GntR ligand-binding domain-like"/>
    <property type="match status" value="1"/>
</dbReference>
<organism evidence="5 6">
    <name type="scientific">Alkalibaculum bacchi</name>
    <dbReference type="NCBI Taxonomy" id="645887"/>
    <lineage>
        <taxon>Bacteria</taxon>
        <taxon>Bacillati</taxon>
        <taxon>Bacillota</taxon>
        <taxon>Clostridia</taxon>
        <taxon>Eubacteriales</taxon>
        <taxon>Eubacteriaceae</taxon>
        <taxon>Alkalibaculum</taxon>
    </lineage>
</organism>
<dbReference type="InterPro" id="IPR011711">
    <property type="entry name" value="GntR_C"/>
</dbReference>
<dbReference type="EMBL" id="QNRX01000004">
    <property type="protein sequence ID" value="RBP67371.1"/>
    <property type="molecule type" value="Genomic_DNA"/>
</dbReference>
<dbReference type="PANTHER" id="PTHR43537">
    <property type="entry name" value="TRANSCRIPTIONAL REGULATOR, GNTR FAMILY"/>
    <property type="match status" value="1"/>
</dbReference>
<gene>
    <name evidence="5" type="ORF">DES36_10471</name>
</gene>
<dbReference type="InterPro" id="IPR000524">
    <property type="entry name" value="Tscrpt_reg_HTH_GntR"/>
</dbReference>
<keyword evidence="2" id="KW-0238">DNA-binding</keyword>
<comment type="caution">
    <text evidence="5">The sequence shown here is derived from an EMBL/GenBank/DDBJ whole genome shotgun (WGS) entry which is preliminary data.</text>
</comment>
<dbReference type="GO" id="GO:0003700">
    <property type="term" value="F:DNA-binding transcription factor activity"/>
    <property type="evidence" value="ECO:0007669"/>
    <property type="project" value="InterPro"/>
</dbReference>
<evidence type="ECO:0000313" key="5">
    <source>
        <dbReference type="EMBL" id="RBP67371.1"/>
    </source>
</evidence>
<dbReference type="CDD" id="cd07377">
    <property type="entry name" value="WHTH_GntR"/>
    <property type="match status" value="1"/>
</dbReference>
<dbReference type="PRINTS" id="PR00035">
    <property type="entry name" value="HTHGNTR"/>
</dbReference>
<protein>
    <submittedName>
        <fullName evidence="5">GntR family transcriptional regulator</fullName>
    </submittedName>
</protein>
<evidence type="ECO:0000313" key="6">
    <source>
        <dbReference type="Proteomes" id="UP000253490"/>
    </source>
</evidence>
<evidence type="ECO:0000256" key="3">
    <source>
        <dbReference type="ARBA" id="ARBA00023163"/>
    </source>
</evidence>
<dbReference type="InterPro" id="IPR036390">
    <property type="entry name" value="WH_DNA-bd_sf"/>
</dbReference>
<keyword evidence="6" id="KW-1185">Reference proteome</keyword>
<name>A0A366IBA0_9FIRM</name>
<dbReference type="InterPro" id="IPR008920">
    <property type="entry name" value="TF_FadR/GntR_C"/>
</dbReference>
<keyword evidence="1" id="KW-0805">Transcription regulation</keyword>
<sequence length="233" mass="26613">MGYKDGVLTIDMESYKPLREIVFSTMRNAIIEGSFKPGQRLMEVQLAEQMGVSRTPVREAIRKLELEGLVVMVPRKGAYVAGLTSEDIREVVEIRVVLEGLAAKKAAQNAKPEEIERLESSLIHFEEAATKKNIIDLINYDTEFHDIMYKAAQNSKLMQMINNLREQVQRYRVAYFTQMNNTGLLLKEHNEMLNAIKDKDGNLARTIAESHIATTEELIVIMEQKNELKDVKE</sequence>
<dbReference type="Pfam" id="PF00392">
    <property type="entry name" value="GntR"/>
    <property type="match status" value="1"/>
</dbReference>
<dbReference type="Proteomes" id="UP000253490">
    <property type="component" value="Unassembled WGS sequence"/>
</dbReference>
<dbReference type="RefSeq" id="WP_242981689.1">
    <property type="nucleotide sequence ID" value="NZ_QNRX01000004.1"/>
</dbReference>
<dbReference type="InterPro" id="IPR036388">
    <property type="entry name" value="WH-like_DNA-bd_sf"/>
</dbReference>
<evidence type="ECO:0000256" key="2">
    <source>
        <dbReference type="ARBA" id="ARBA00023125"/>
    </source>
</evidence>
<dbReference type="SMART" id="SM00895">
    <property type="entry name" value="FCD"/>
    <property type="match status" value="1"/>
</dbReference>
<evidence type="ECO:0000256" key="1">
    <source>
        <dbReference type="ARBA" id="ARBA00023015"/>
    </source>
</evidence>
<keyword evidence="3" id="KW-0804">Transcription</keyword>
<proteinExistence type="predicted"/>
<feature type="domain" description="HTH gntR-type" evidence="4">
    <location>
        <begin position="16"/>
        <end position="83"/>
    </location>
</feature>
<reference evidence="5 6" key="1">
    <citation type="submission" date="2018-06" db="EMBL/GenBank/DDBJ databases">
        <title>Genomic Encyclopedia of Type Strains, Phase IV (KMG-IV): sequencing the most valuable type-strain genomes for metagenomic binning, comparative biology and taxonomic classification.</title>
        <authorList>
            <person name="Goeker M."/>
        </authorList>
    </citation>
    <scope>NUCLEOTIDE SEQUENCE [LARGE SCALE GENOMIC DNA]</scope>
    <source>
        <strain evidence="5 6">DSM 22112</strain>
    </source>
</reference>
<dbReference type="PRINTS" id="PR00033">
    <property type="entry name" value="HTHASNC"/>
</dbReference>
<dbReference type="AlphaFoldDB" id="A0A366IBA0"/>
<dbReference type="SMART" id="SM00345">
    <property type="entry name" value="HTH_GNTR"/>
    <property type="match status" value="1"/>
</dbReference>
<dbReference type="GO" id="GO:0043565">
    <property type="term" value="F:sequence-specific DNA binding"/>
    <property type="evidence" value="ECO:0007669"/>
    <property type="project" value="InterPro"/>
</dbReference>
<accession>A0A366IBA0</accession>
<dbReference type="PANTHER" id="PTHR43537:SF24">
    <property type="entry name" value="GLUCONATE OPERON TRANSCRIPTIONAL REPRESSOR"/>
    <property type="match status" value="1"/>
</dbReference>
<dbReference type="InterPro" id="IPR000485">
    <property type="entry name" value="AsnC-type_HTH_dom"/>
</dbReference>
<evidence type="ECO:0000259" key="4">
    <source>
        <dbReference type="PROSITE" id="PS50949"/>
    </source>
</evidence>
<dbReference type="PROSITE" id="PS50949">
    <property type="entry name" value="HTH_GNTR"/>
    <property type="match status" value="1"/>
</dbReference>
<dbReference type="Pfam" id="PF07729">
    <property type="entry name" value="FCD"/>
    <property type="match status" value="1"/>
</dbReference>
<dbReference type="Gene3D" id="1.10.10.10">
    <property type="entry name" value="Winged helix-like DNA-binding domain superfamily/Winged helix DNA-binding domain"/>
    <property type="match status" value="1"/>
</dbReference>